<dbReference type="GO" id="GO:0031177">
    <property type="term" value="F:phosphopantetheine binding"/>
    <property type="evidence" value="ECO:0007669"/>
    <property type="project" value="InterPro"/>
</dbReference>
<keyword evidence="5" id="KW-0521">NADP</keyword>
<feature type="compositionally biased region" description="Low complexity" evidence="10">
    <location>
        <begin position="22"/>
        <end position="46"/>
    </location>
</feature>
<gene>
    <name evidence="14" type="ORF">NW755_010936</name>
</gene>
<dbReference type="Pfam" id="PF00550">
    <property type="entry name" value="PP-binding"/>
    <property type="match status" value="1"/>
</dbReference>
<dbReference type="InterPro" id="IPR001227">
    <property type="entry name" value="Ac_transferase_dom_sf"/>
</dbReference>
<feature type="domain" description="Ketosynthase family 3 (KS3)" evidence="12">
    <location>
        <begin position="59"/>
        <end position="478"/>
    </location>
</feature>
<feature type="region of interest" description="Disordered" evidence="10">
    <location>
        <begin position="1"/>
        <end position="55"/>
    </location>
</feature>
<dbReference type="InterPro" id="IPR036736">
    <property type="entry name" value="ACP-like_sf"/>
</dbReference>
<dbReference type="InterPro" id="IPR032821">
    <property type="entry name" value="PKS_assoc"/>
</dbReference>
<dbReference type="Pfam" id="PF16197">
    <property type="entry name" value="KAsynt_C_assoc"/>
    <property type="match status" value="1"/>
</dbReference>
<comment type="caution">
    <text evidence="14">The sequence shown here is derived from an EMBL/GenBank/DDBJ whole genome shotgun (WGS) entry which is preliminary data.</text>
</comment>
<evidence type="ECO:0000313" key="14">
    <source>
        <dbReference type="EMBL" id="KAJ4181667.1"/>
    </source>
</evidence>
<dbReference type="InterPro" id="IPR018201">
    <property type="entry name" value="Ketoacyl_synth_AS"/>
</dbReference>
<dbReference type="Pfam" id="PF14765">
    <property type="entry name" value="PS-DH"/>
    <property type="match status" value="1"/>
</dbReference>
<evidence type="ECO:0000259" key="13">
    <source>
        <dbReference type="PROSITE" id="PS52019"/>
    </source>
</evidence>
<keyword evidence="1" id="KW-0596">Phosphopantetheine</keyword>
<evidence type="ECO:0000259" key="11">
    <source>
        <dbReference type="PROSITE" id="PS50075"/>
    </source>
</evidence>
<feature type="region of interest" description="C-terminal hotdog fold" evidence="9">
    <location>
        <begin position="1084"/>
        <end position="1230"/>
    </location>
</feature>
<dbReference type="GO" id="GO:0044550">
    <property type="term" value="P:secondary metabolite biosynthetic process"/>
    <property type="evidence" value="ECO:0007669"/>
    <property type="project" value="TreeGrafter"/>
</dbReference>
<sequence>MAPGRTDVTVAENGNGLHTAHNNGVSNGTSNGTNGTSHTSDGTNGSAKTASNGVHSHEDVPIAIVGMGLRLPGGIGTEEDLWDTLINKKDQRQRVPADRWNVDAFYSKTNKRGTVKTEHGYFLADEDLQQFDTSFFSITRNELEKLDPQHRLLLEVTRECLENAGELDWRGKDIGCYVGVFGEDWLDLHAKDSQDFGIYRITGAGDFVLANRISYEYDLKGPSITVKTACSSALICLHMACDAIRSGEISSAIIGGANLLMSPTMTIAMSEQGVLSGDGSCKTFDAAADGYARAEAVNALYIKRLDHAIRDGNPIRGIVRGTGSNCDGKTAGLSHPSPESHEALIRRTYEQAGIDDFCQTAFVECHGTGTATGDPLETSAIGNVFGEKGVYITSVKPNVGHSEGASGITSCIKAILAMEKKTIPPNIKFNNPNPQIPFKKAKLQVPVEPTPWPQDRQERVSINAFGIGGANAHAVIDSAESYGVNSMRATRSPEKTSRQSLVVFSANHMNSARNGTANLQEYLTKHPGSVKDLAYTTGVRRERLPYRSFAVSDGSAPLEFTAPSRTPATAPQVTFVFTGQGAQWATMSVKLMEEFPSVEEDFKNLDKALSQLPYPPSWSIADELLKPQEKTRLDQAEFSQPLCTAVQLVIVNLLRAWNISPSRVIGHSSGELAAAYASGAITAEEAIIGAYYRGLVTKEQTRPGAMAAVGFGREDVACFLTEGVTIACENSPASTTLSGDADKIDAVIAKIKESHPDVLARRLRVEMAYHSYHMAEVGAKYQELLEPHVSSARPEVSFYSTVLEKVITEKSVMNASYWRRNMESPVLFDTTMAKLLADESANNLFLEIGPHSALAGPLRQIFKKHQPDAVYVPTLVRGHNDMTSLLSTAGNLFVKGLAVDIGAVNDGGSILTDLPTYPWHHEDTFWDESRLTREWRKRKFPRHDLLGCQVFEGSSLEPTWRNMLCLEDVPWIRDHVIGPDIVFPGAGYIAMAGEAIRQVADAGDYTVRNLSVKSAMILHEPVTTEILFSLRPHRLTTSLDSTWYGFTVSSHNGTAWTKHCTGQVKAGRADSESVSEPPQATTLPRKVSSTRWYQTMSKVGINYGPTFQGLEDVSAHPVDNFAVAKVTNTVDPNESTYQLHPTTTDYAIQLFSVAAWKGQARDFVQMPLPAYFGEVYMKRPQTNEQLQLSSNVTVTARGAVHGDGFATVGGDVVLEFRNLRLAPAADDTGGDDQDPHAGVRLQWKPDIAFLDSKDLIRTTKSIRSCYSTVQRLLLLCSIECTERLASLPPSGVEHLEKFKTWLASHVEQAKAEGYEAVDGVNSLFALSRDDRLSLIETTAQEVKASYAEAVGNAICRVFENIEGIFTGEADALDLLMQDDILRKIYDLVIEFWDFKDFLGLVSHDKPNLKVLEIGAGTGATTALILDGLVSELGEQMFYSYTYTDISAGFFVQAKERFKNVHSIEYAVLDISQDPAEQGFELGSYDLVIATNVLHATPSLQETLVNVLKLLQPKGKLMLQELCSSTKWFNFIVGVLPGWWLGEPDGRPEEPYVSPERWARELTQAGFDGAEAVIYDEEKPYHTNATIIAHPLVEPKVNKKVSILSTAPNGPAATLLAQSLASQNFTVDFCSLDDTPKSDHDIISALDLEGRPFLTDISADKLHSLQTFITKLASSGMLWLTRSAQMNSSEPEYAQIVGLARSVRNELSIDLATVEMDNTQDETTFVRVIDILSKFQNRSKNLDIDPEFEYAISNGVINISRFHWISVSNELAAGTDSTAPKTLEIGKRGSLKTLRWVQRPEIKLTGDEVAVKVRAAGMNFKDILISMGIVDGNIDDGNGLGCECAGVVTQVGPDAPFHVGDRVAIIGGDSYSTVLKTTSALCARIPDNLSFEDAATMPCVYTTVIHSLLDLARIEKDQTVLIQSACGGIGIAAINICRMVGAKIFATVGSQEKIDYLMSTFGIPRDHIFNSRNSSFLPDVMRETNGVGVDVVLNSLSGDLLHASWKCVAEFGKMVEIGKRDFIGQGKLAMEAFEANRTFYGVDFAPIAEKRPYMIKRLLERTMEFFRLGAIQPIRPIKFFGATQIEDALRYMQKGQHMGKLVIQFPTDHSQLTSSRGNNRLVLRSDASYLLVGGLGGLGRSISTWMVEHGARHFIYLSRSGGKGPDDAAFVQEMDAAGCTVQITAGSVANLADVQRAINQAEYPIAGVLQMSMVLRDASFPNMTHDEWQAANLPKIKGTWNLHEAFASQPLDFFVLFSSFSGLLGHWGQANYAAANTFLDAFAQYRHGLGLPASVLDISIIEDVGWVSQEPGHLEQLKATAAYCLKEQHLLDSLELAITKSAPQTWEPKSSMDGYMNASQIGLGMRMTMPIAADANRCIWKRDIRMGLYRNLENSGVDDAGTGNEGLREFLTGVTANPESLKESSSVSFLANEIGNTLFSFLMRPIEELDVKQPLSAVGLDSLVAIELRNWSRQRLGVELSVLEILGAASIEKLGETAAEGLLVKLGGAATNGDAQ</sequence>
<keyword evidence="15" id="KW-1185">Reference proteome</keyword>
<dbReference type="SUPFAM" id="SSF55048">
    <property type="entry name" value="Probable ACP-binding domain of malonyl-CoA ACP transacylase"/>
    <property type="match status" value="1"/>
</dbReference>
<dbReference type="Gene3D" id="3.90.180.10">
    <property type="entry name" value="Medium-chain alcohol dehydrogenases, catalytic domain"/>
    <property type="match status" value="1"/>
</dbReference>
<feature type="domain" description="PKS/mFAS DH" evidence="13">
    <location>
        <begin position="943"/>
        <end position="1230"/>
    </location>
</feature>
<dbReference type="InterPro" id="IPR014043">
    <property type="entry name" value="Acyl_transferase_dom"/>
</dbReference>
<dbReference type="SUPFAM" id="SSF53901">
    <property type="entry name" value="Thiolase-like"/>
    <property type="match status" value="1"/>
</dbReference>
<dbReference type="PANTHER" id="PTHR43775:SF49">
    <property type="entry name" value="SYNTHASE, PUTATIVE (JCVI)-RELATED"/>
    <property type="match status" value="1"/>
</dbReference>
<evidence type="ECO:0000259" key="12">
    <source>
        <dbReference type="PROSITE" id="PS52004"/>
    </source>
</evidence>
<dbReference type="SUPFAM" id="SSF47336">
    <property type="entry name" value="ACP-like"/>
    <property type="match status" value="1"/>
</dbReference>
<name>A0A9W8QXG0_9HYPO</name>
<reference evidence="14" key="1">
    <citation type="submission" date="2022-09" db="EMBL/GenBank/DDBJ databases">
        <title>Fusarium specimens isolated from Avocado Roots.</title>
        <authorList>
            <person name="Stajich J."/>
            <person name="Roper C."/>
            <person name="Heimlech-Rivalta G."/>
        </authorList>
    </citation>
    <scope>NUCLEOTIDE SEQUENCE</scope>
    <source>
        <strain evidence="14">A02</strain>
    </source>
</reference>
<evidence type="ECO:0000256" key="1">
    <source>
        <dbReference type="ARBA" id="ARBA00022450"/>
    </source>
</evidence>
<dbReference type="Pfam" id="PF00698">
    <property type="entry name" value="Acyl_transf_1"/>
    <property type="match status" value="1"/>
</dbReference>
<feature type="active site" description="Proton donor; for dehydratase activity" evidence="9">
    <location>
        <position position="1145"/>
    </location>
</feature>
<dbReference type="GO" id="GO:0032259">
    <property type="term" value="P:methylation"/>
    <property type="evidence" value="ECO:0007669"/>
    <property type="project" value="UniProtKB-KW"/>
</dbReference>
<dbReference type="Pfam" id="PF13602">
    <property type="entry name" value="ADH_zinc_N_2"/>
    <property type="match status" value="1"/>
</dbReference>
<dbReference type="PROSITE" id="PS00606">
    <property type="entry name" value="KS3_1"/>
    <property type="match status" value="1"/>
</dbReference>
<dbReference type="InterPro" id="IPR049900">
    <property type="entry name" value="PKS_mFAS_DH"/>
</dbReference>
<dbReference type="InterPro" id="IPR013154">
    <property type="entry name" value="ADH-like_N"/>
</dbReference>
<dbReference type="SMART" id="SM00823">
    <property type="entry name" value="PKS_PP"/>
    <property type="match status" value="1"/>
</dbReference>
<dbReference type="SMART" id="SM00826">
    <property type="entry name" value="PKS_DH"/>
    <property type="match status" value="1"/>
</dbReference>
<evidence type="ECO:0000256" key="10">
    <source>
        <dbReference type="SAM" id="MobiDB-lite"/>
    </source>
</evidence>
<keyword evidence="7" id="KW-0511">Multifunctional enzyme</keyword>
<evidence type="ECO:0000256" key="8">
    <source>
        <dbReference type="ARBA" id="ARBA00023315"/>
    </source>
</evidence>
<keyword evidence="8" id="KW-0012">Acyltransferase</keyword>
<dbReference type="InterPro" id="IPR020806">
    <property type="entry name" value="PKS_PP-bd"/>
</dbReference>
<evidence type="ECO:0000256" key="7">
    <source>
        <dbReference type="ARBA" id="ARBA00023268"/>
    </source>
</evidence>
<dbReference type="SUPFAM" id="SSF52151">
    <property type="entry name" value="FabD/lysophospholipase-like"/>
    <property type="match status" value="1"/>
</dbReference>
<dbReference type="InterPro" id="IPR016035">
    <property type="entry name" value="Acyl_Trfase/lysoPLipase"/>
</dbReference>
<evidence type="ECO:0000256" key="6">
    <source>
        <dbReference type="ARBA" id="ARBA00023002"/>
    </source>
</evidence>
<dbReference type="GO" id="GO:0008168">
    <property type="term" value="F:methyltransferase activity"/>
    <property type="evidence" value="ECO:0007669"/>
    <property type="project" value="UniProtKB-KW"/>
</dbReference>
<dbReference type="InterPro" id="IPR014030">
    <property type="entry name" value="Ketoacyl_synth_N"/>
</dbReference>
<dbReference type="SUPFAM" id="SSF53335">
    <property type="entry name" value="S-adenosyl-L-methionine-dependent methyltransferases"/>
    <property type="match status" value="1"/>
</dbReference>
<dbReference type="SMART" id="SM00829">
    <property type="entry name" value="PKS_ER"/>
    <property type="match status" value="1"/>
</dbReference>
<keyword evidence="2" id="KW-0597">Phosphoprotein</keyword>
<dbReference type="InterPro" id="IPR016039">
    <property type="entry name" value="Thiolase-like"/>
</dbReference>
<dbReference type="Proteomes" id="UP001152087">
    <property type="component" value="Unassembled WGS sequence"/>
</dbReference>
<dbReference type="PROSITE" id="PS52004">
    <property type="entry name" value="KS3_2"/>
    <property type="match status" value="1"/>
</dbReference>
<dbReference type="Gene3D" id="3.40.366.10">
    <property type="entry name" value="Malonyl-Coenzyme A Acyl Carrier Protein, domain 2"/>
    <property type="match status" value="1"/>
</dbReference>
<dbReference type="InterPro" id="IPR020841">
    <property type="entry name" value="PKS_Beta-ketoAc_synthase_dom"/>
</dbReference>
<dbReference type="Pfam" id="PF23114">
    <property type="entry name" value="NAD-bd_HRPKS_sdrA"/>
    <property type="match status" value="1"/>
</dbReference>
<dbReference type="Pfam" id="PF21089">
    <property type="entry name" value="PKS_DH_N"/>
    <property type="match status" value="1"/>
</dbReference>
<evidence type="ECO:0000313" key="15">
    <source>
        <dbReference type="Proteomes" id="UP001152087"/>
    </source>
</evidence>
<dbReference type="PANTHER" id="PTHR43775">
    <property type="entry name" value="FATTY ACID SYNTHASE"/>
    <property type="match status" value="1"/>
</dbReference>
<dbReference type="InterPro" id="IPR056501">
    <property type="entry name" value="NAD-bd_HRPKS_sdrA"/>
</dbReference>
<dbReference type="PROSITE" id="PS52019">
    <property type="entry name" value="PKS_MFAS_DH"/>
    <property type="match status" value="1"/>
</dbReference>
<dbReference type="InterPro" id="IPR036291">
    <property type="entry name" value="NAD(P)-bd_dom_sf"/>
</dbReference>
<dbReference type="EMBL" id="JAOQAV010000039">
    <property type="protein sequence ID" value="KAJ4181667.1"/>
    <property type="molecule type" value="Genomic_DNA"/>
</dbReference>
<feature type="region of interest" description="N-terminal hotdog fold" evidence="9">
    <location>
        <begin position="943"/>
        <end position="1071"/>
    </location>
</feature>
<evidence type="ECO:0000256" key="9">
    <source>
        <dbReference type="PROSITE-ProRule" id="PRU01363"/>
    </source>
</evidence>
<dbReference type="InterPro" id="IPR050091">
    <property type="entry name" value="PKS_NRPS_Biosynth_Enz"/>
</dbReference>
<keyword evidence="3" id="KW-0489">Methyltransferase</keyword>
<dbReference type="Pfam" id="PF00109">
    <property type="entry name" value="ketoacyl-synt"/>
    <property type="match status" value="1"/>
</dbReference>
<dbReference type="CDD" id="cd00833">
    <property type="entry name" value="PKS"/>
    <property type="match status" value="1"/>
</dbReference>
<protein>
    <recommendedName>
        <fullName evidence="16">Polyketide synthase</fullName>
    </recommendedName>
</protein>
<dbReference type="Gene3D" id="3.40.47.10">
    <property type="match status" value="1"/>
</dbReference>
<dbReference type="FunFam" id="3.40.50.720:FF:000209">
    <property type="entry name" value="Polyketide synthase Pks12"/>
    <property type="match status" value="1"/>
</dbReference>
<dbReference type="InterPro" id="IPR020843">
    <property type="entry name" value="ER"/>
</dbReference>
<dbReference type="Pfam" id="PF08659">
    <property type="entry name" value="KR"/>
    <property type="match status" value="1"/>
</dbReference>
<dbReference type="GO" id="GO:0004315">
    <property type="term" value="F:3-oxoacyl-[acyl-carrier-protein] synthase activity"/>
    <property type="evidence" value="ECO:0007669"/>
    <property type="project" value="InterPro"/>
</dbReference>
<dbReference type="InterPro" id="IPR016036">
    <property type="entry name" value="Malonyl_transacylase_ACP-bd"/>
</dbReference>
<dbReference type="GO" id="GO:1901336">
    <property type="term" value="P:lactone biosynthetic process"/>
    <property type="evidence" value="ECO:0007669"/>
    <property type="project" value="UniProtKB-ARBA"/>
</dbReference>
<dbReference type="InterPro" id="IPR013968">
    <property type="entry name" value="PKS_KR"/>
</dbReference>
<dbReference type="InterPro" id="IPR049552">
    <property type="entry name" value="PKS_DH_N"/>
</dbReference>
<keyword evidence="4" id="KW-0808">Transferase</keyword>
<dbReference type="InterPro" id="IPR009081">
    <property type="entry name" value="PP-bd_ACP"/>
</dbReference>
<evidence type="ECO:0000256" key="5">
    <source>
        <dbReference type="ARBA" id="ARBA00022857"/>
    </source>
</evidence>
<dbReference type="InterPro" id="IPR013217">
    <property type="entry name" value="Methyltransf_12"/>
</dbReference>
<feature type="domain" description="Carrier" evidence="11">
    <location>
        <begin position="2424"/>
        <end position="2501"/>
    </location>
</feature>
<dbReference type="Gene3D" id="3.40.50.150">
    <property type="entry name" value="Vaccinia Virus protein VP39"/>
    <property type="match status" value="1"/>
</dbReference>
<evidence type="ECO:0000256" key="2">
    <source>
        <dbReference type="ARBA" id="ARBA00022553"/>
    </source>
</evidence>
<dbReference type="Gene3D" id="1.10.1200.10">
    <property type="entry name" value="ACP-like"/>
    <property type="match status" value="1"/>
</dbReference>
<dbReference type="InterPro" id="IPR042104">
    <property type="entry name" value="PKS_dehydratase_sf"/>
</dbReference>
<dbReference type="PROSITE" id="PS50075">
    <property type="entry name" value="CARRIER"/>
    <property type="match status" value="1"/>
</dbReference>
<dbReference type="Pfam" id="PF08240">
    <property type="entry name" value="ADH_N"/>
    <property type="match status" value="1"/>
</dbReference>
<accession>A0A9W8QXG0</accession>
<dbReference type="InterPro" id="IPR011032">
    <property type="entry name" value="GroES-like_sf"/>
</dbReference>
<dbReference type="SMART" id="SM00825">
    <property type="entry name" value="PKS_KS"/>
    <property type="match status" value="1"/>
</dbReference>
<dbReference type="InterPro" id="IPR020807">
    <property type="entry name" value="PKS_DH"/>
</dbReference>
<dbReference type="InterPro" id="IPR029063">
    <property type="entry name" value="SAM-dependent_MTases_sf"/>
</dbReference>
<dbReference type="InterPro" id="IPR014031">
    <property type="entry name" value="Ketoacyl_synth_C"/>
</dbReference>
<dbReference type="Gene3D" id="3.10.129.110">
    <property type="entry name" value="Polyketide synthase dehydratase"/>
    <property type="match status" value="1"/>
</dbReference>
<evidence type="ECO:0000256" key="4">
    <source>
        <dbReference type="ARBA" id="ARBA00022679"/>
    </source>
</evidence>
<dbReference type="CDD" id="cd02440">
    <property type="entry name" value="AdoMet_MTases"/>
    <property type="match status" value="1"/>
</dbReference>
<proteinExistence type="predicted"/>
<dbReference type="InterPro" id="IPR049551">
    <property type="entry name" value="PKS_DH_C"/>
</dbReference>
<evidence type="ECO:0000256" key="3">
    <source>
        <dbReference type="ARBA" id="ARBA00022603"/>
    </source>
</evidence>
<organism evidence="14 15">
    <name type="scientific">Fusarium falciforme</name>
    <dbReference type="NCBI Taxonomy" id="195108"/>
    <lineage>
        <taxon>Eukaryota</taxon>
        <taxon>Fungi</taxon>
        <taxon>Dikarya</taxon>
        <taxon>Ascomycota</taxon>
        <taxon>Pezizomycotina</taxon>
        <taxon>Sordariomycetes</taxon>
        <taxon>Hypocreomycetidae</taxon>
        <taxon>Hypocreales</taxon>
        <taxon>Nectriaceae</taxon>
        <taxon>Fusarium</taxon>
        <taxon>Fusarium solani species complex</taxon>
    </lineage>
</organism>
<dbReference type="CDD" id="cd05195">
    <property type="entry name" value="enoyl_red"/>
    <property type="match status" value="1"/>
</dbReference>
<dbReference type="GO" id="GO:0016491">
    <property type="term" value="F:oxidoreductase activity"/>
    <property type="evidence" value="ECO:0007669"/>
    <property type="project" value="UniProtKB-KW"/>
</dbReference>
<dbReference type="GO" id="GO:0006633">
    <property type="term" value="P:fatty acid biosynthetic process"/>
    <property type="evidence" value="ECO:0007669"/>
    <property type="project" value="InterPro"/>
</dbReference>
<dbReference type="SMART" id="SM00827">
    <property type="entry name" value="PKS_AT"/>
    <property type="match status" value="1"/>
</dbReference>
<dbReference type="GO" id="GO:0004312">
    <property type="term" value="F:fatty acid synthase activity"/>
    <property type="evidence" value="ECO:0007669"/>
    <property type="project" value="TreeGrafter"/>
</dbReference>
<evidence type="ECO:0008006" key="16">
    <source>
        <dbReference type="Google" id="ProtNLM"/>
    </source>
</evidence>
<feature type="active site" description="Proton acceptor; for dehydratase activity" evidence="9">
    <location>
        <position position="975"/>
    </location>
</feature>
<dbReference type="Gene3D" id="3.40.50.720">
    <property type="entry name" value="NAD(P)-binding Rossmann-like Domain"/>
    <property type="match status" value="1"/>
</dbReference>
<dbReference type="SMART" id="SM00822">
    <property type="entry name" value="PKS_KR"/>
    <property type="match status" value="1"/>
</dbReference>
<dbReference type="Pfam" id="PF02801">
    <property type="entry name" value="Ketoacyl-synt_C"/>
    <property type="match status" value="1"/>
</dbReference>
<dbReference type="Pfam" id="PF08242">
    <property type="entry name" value="Methyltransf_12"/>
    <property type="match status" value="1"/>
</dbReference>
<dbReference type="SUPFAM" id="SSF51735">
    <property type="entry name" value="NAD(P)-binding Rossmann-fold domains"/>
    <property type="match status" value="2"/>
</dbReference>
<dbReference type="SUPFAM" id="SSF50129">
    <property type="entry name" value="GroES-like"/>
    <property type="match status" value="1"/>
</dbReference>
<dbReference type="InterPro" id="IPR057326">
    <property type="entry name" value="KR_dom"/>
</dbReference>
<keyword evidence="6" id="KW-0560">Oxidoreductase</keyword>